<comment type="caution">
    <text evidence="10">The sequence shown here is derived from an EMBL/GenBank/DDBJ whole genome shotgun (WGS) entry which is preliminary data.</text>
</comment>
<keyword evidence="3 7" id="KW-0547">Nucleotide-binding</keyword>
<dbReference type="SUPFAM" id="SSF53613">
    <property type="entry name" value="Ribokinase-like"/>
    <property type="match status" value="1"/>
</dbReference>
<dbReference type="GO" id="GO:0005524">
    <property type="term" value="F:ATP binding"/>
    <property type="evidence" value="ECO:0007669"/>
    <property type="project" value="UniProtKB-UniRule"/>
</dbReference>
<evidence type="ECO:0000256" key="8">
    <source>
        <dbReference type="RuleBase" id="RU369061"/>
    </source>
</evidence>
<dbReference type="PANTHER" id="PTHR46566">
    <property type="entry name" value="1-PHOSPHOFRUCTOKINASE-RELATED"/>
    <property type="match status" value="1"/>
</dbReference>
<dbReference type="Gene3D" id="3.40.1190.20">
    <property type="match status" value="1"/>
</dbReference>
<dbReference type="PROSITE" id="PS00584">
    <property type="entry name" value="PFKB_KINASES_2"/>
    <property type="match status" value="1"/>
</dbReference>
<evidence type="ECO:0000256" key="1">
    <source>
        <dbReference type="ARBA" id="ARBA00005380"/>
    </source>
</evidence>
<evidence type="ECO:0000256" key="5">
    <source>
        <dbReference type="ARBA" id="ARBA00022840"/>
    </source>
</evidence>
<protein>
    <recommendedName>
        <fullName evidence="7">Tagatose-6-phosphate kinase</fullName>
        <ecNumber evidence="7">2.7.1.144</ecNumber>
    </recommendedName>
</protein>
<evidence type="ECO:0000256" key="6">
    <source>
        <dbReference type="ARBA" id="ARBA00047745"/>
    </source>
</evidence>
<dbReference type="GO" id="GO:0044281">
    <property type="term" value="P:small molecule metabolic process"/>
    <property type="evidence" value="ECO:0007669"/>
    <property type="project" value="UniProtKB-ARBA"/>
</dbReference>
<dbReference type="GO" id="GO:2001059">
    <property type="term" value="P:D-tagatose 6-phosphate catabolic process"/>
    <property type="evidence" value="ECO:0007669"/>
    <property type="project" value="UniProtKB-UniPathway"/>
</dbReference>
<name>A0A2V3VLE9_9BACI</name>
<dbReference type="InterPro" id="IPR017583">
    <property type="entry name" value="Tagatose/fructose_Pkinase"/>
</dbReference>
<proteinExistence type="inferred from homology"/>
<evidence type="ECO:0000256" key="4">
    <source>
        <dbReference type="ARBA" id="ARBA00022777"/>
    </source>
</evidence>
<dbReference type="CDD" id="cd01164">
    <property type="entry name" value="FruK_PfkB_like"/>
    <property type="match status" value="1"/>
</dbReference>
<dbReference type="GO" id="GO:0009024">
    <property type="term" value="F:tagatose-6-phosphate kinase activity"/>
    <property type="evidence" value="ECO:0007669"/>
    <property type="project" value="UniProtKB-EC"/>
</dbReference>
<dbReference type="GO" id="GO:0016052">
    <property type="term" value="P:carbohydrate catabolic process"/>
    <property type="evidence" value="ECO:0007669"/>
    <property type="project" value="UniProtKB-ARBA"/>
</dbReference>
<dbReference type="NCBIfam" id="TIGR03828">
    <property type="entry name" value="pfkB"/>
    <property type="match status" value="1"/>
</dbReference>
<evidence type="ECO:0000256" key="2">
    <source>
        <dbReference type="ARBA" id="ARBA00022679"/>
    </source>
</evidence>
<comment type="pathway">
    <text evidence="7">Carbohydrate metabolism; D-tagatose 6-phosphate degradation; D-glyceraldehyde 3-phosphate and glycerone phosphate from D-tagatose 6-phosphate: step 1/2.</text>
</comment>
<comment type="function">
    <text evidence="8">Catalyzes the ATP-dependent phosphorylation of fructose-l-phosphate to fructose-l,6-bisphosphate.</text>
</comment>
<keyword evidence="4 8" id="KW-0418">Kinase</keyword>
<dbReference type="PANTHER" id="PTHR46566:SF1">
    <property type="entry name" value="1-PHOSPHOFRUCTOKINASE"/>
    <property type="match status" value="1"/>
</dbReference>
<dbReference type="UniPathway" id="UPA00704">
    <property type="reaction ID" value="UER00715"/>
</dbReference>
<keyword evidence="7" id="KW-0423">Lactose metabolism</keyword>
<sequence>MIYTCTLNPSVDYHIETENLSLGMLNRIEHTAFYPGGKGINVSRVLHNLGMSSVALGFIGGFTGDFIEESIKKIGIRTNFVKQEQPTRINVKIKTANEETEVNDQGASIAEQHQAALLQKLEQLTKKDYLVISGSLPASVSFSIYEKMARRCSEKGVSLIVDIPHQALKDLLIYEPLLVKPNQAELSEIVGMDIHNKEDAVKGAKKLVQLGAQNVIVSMGKDGAVFVNEQIILSGETPRGTLKSSVGAGDSLVAGFLASFVQKGNVKHAFQQGVAAGSATAYSDDLCHKQEVFDLFTKVKISHLKGE</sequence>
<dbReference type="EC" id="2.7.1.144" evidence="7"/>
<dbReference type="InterPro" id="IPR029056">
    <property type="entry name" value="Ribokinase-like"/>
</dbReference>
<evidence type="ECO:0000256" key="3">
    <source>
        <dbReference type="ARBA" id="ARBA00022741"/>
    </source>
</evidence>
<dbReference type="FunFam" id="3.40.1190.20:FF:000001">
    <property type="entry name" value="Phosphofructokinase"/>
    <property type="match status" value="1"/>
</dbReference>
<evidence type="ECO:0000256" key="7">
    <source>
        <dbReference type="PIRNR" id="PIRNR000535"/>
    </source>
</evidence>
<evidence type="ECO:0000259" key="9">
    <source>
        <dbReference type="Pfam" id="PF00294"/>
    </source>
</evidence>
<keyword evidence="2 7" id="KW-0808">Transferase</keyword>
<comment type="catalytic activity">
    <reaction evidence="7">
        <text>D-tagatofuranose 6-phosphate + ATP = D-tagatofuranose 1,6-bisphosphate + ADP + H(+)</text>
        <dbReference type="Rhea" id="RHEA:12420"/>
        <dbReference type="ChEBI" id="CHEBI:15378"/>
        <dbReference type="ChEBI" id="CHEBI:30616"/>
        <dbReference type="ChEBI" id="CHEBI:58694"/>
        <dbReference type="ChEBI" id="CHEBI:58695"/>
        <dbReference type="ChEBI" id="CHEBI:456216"/>
        <dbReference type="EC" id="2.7.1.144"/>
    </reaction>
</comment>
<gene>
    <name evidence="10" type="ORF">DFR56_12086</name>
</gene>
<dbReference type="AlphaFoldDB" id="A0A2V3VLE9"/>
<dbReference type="InterPro" id="IPR011611">
    <property type="entry name" value="PfkB_dom"/>
</dbReference>
<comment type="catalytic activity">
    <reaction evidence="6 8">
        <text>beta-D-fructose 1-phosphate + ATP = beta-D-fructose 1,6-bisphosphate + ADP + H(+)</text>
        <dbReference type="Rhea" id="RHEA:14213"/>
        <dbReference type="ChEBI" id="CHEBI:15378"/>
        <dbReference type="ChEBI" id="CHEBI:30616"/>
        <dbReference type="ChEBI" id="CHEBI:32966"/>
        <dbReference type="ChEBI" id="CHEBI:138881"/>
        <dbReference type="ChEBI" id="CHEBI:456216"/>
        <dbReference type="EC" id="2.7.1.56"/>
    </reaction>
</comment>
<dbReference type="OrthoDB" id="9801219at2"/>
<comment type="similarity">
    <text evidence="1">Belongs to the carbohydrate kinase pfkB family.</text>
</comment>
<keyword evidence="5 7" id="KW-0067">ATP-binding</keyword>
<dbReference type="NCBIfam" id="TIGR03168">
    <property type="entry name" value="1-PFK"/>
    <property type="match status" value="1"/>
</dbReference>
<dbReference type="RefSeq" id="WP_110397267.1">
    <property type="nucleotide sequence ID" value="NZ_JADIJL010000006.1"/>
</dbReference>
<dbReference type="GO" id="GO:0008662">
    <property type="term" value="F:1-phosphofructokinase activity"/>
    <property type="evidence" value="ECO:0007669"/>
    <property type="project" value="UniProtKB-UniRule"/>
</dbReference>
<dbReference type="Pfam" id="PF00294">
    <property type="entry name" value="PfkB"/>
    <property type="match status" value="1"/>
</dbReference>
<dbReference type="GO" id="GO:0005829">
    <property type="term" value="C:cytosol"/>
    <property type="evidence" value="ECO:0007669"/>
    <property type="project" value="TreeGrafter"/>
</dbReference>
<reference evidence="10 11" key="1">
    <citation type="submission" date="2018-05" db="EMBL/GenBank/DDBJ databases">
        <title>Genomic Encyclopedia of Type Strains, Phase IV (KMG-IV): sequencing the most valuable type-strain genomes for metagenomic binning, comparative biology and taxonomic classification.</title>
        <authorList>
            <person name="Goeker M."/>
        </authorList>
    </citation>
    <scope>NUCLEOTIDE SEQUENCE [LARGE SCALE GENOMIC DNA]</scope>
    <source>
        <strain evidence="10 11">DSM 28556</strain>
    </source>
</reference>
<keyword evidence="11" id="KW-1185">Reference proteome</keyword>
<organism evidence="10 11">
    <name type="scientific">Pseudogracilibacillus auburnensis</name>
    <dbReference type="NCBI Taxonomy" id="1494959"/>
    <lineage>
        <taxon>Bacteria</taxon>
        <taxon>Bacillati</taxon>
        <taxon>Bacillota</taxon>
        <taxon>Bacilli</taxon>
        <taxon>Bacillales</taxon>
        <taxon>Bacillaceae</taxon>
        <taxon>Pseudogracilibacillus</taxon>
    </lineage>
</organism>
<accession>A0A2V3VLE9</accession>
<evidence type="ECO:0000313" key="11">
    <source>
        <dbReference type="Proteomes" id="UP000247978"/>
    </source>
</evidence>
<dbReference type="PROSITE" id="PS00583">
    <property type="entry name" value="PFKB_KINASES_1"/>
    <property type="match status" value="1"/>
</dbReference>
<dbReference type="EMBL" id="QJJQ01000020">
    <property type="protein sequence ID" value="PXW81711.1"/>
    <property type="molecule type" value="Genomic_DNA"/>
</dbReference>
<dbReference type="InterPro" id="IPR022463">
    <property type="entry name" value="1-PFruKinase"/>
</dbReference>
<evidence type="ECO:0000313" key="10">
    <source>
        <dbReference type="EMBL" id="PXW81711.1"/>
    </source>
</evidence>
<dbReference type="PIRSF" id="PIRSF000535">
    <property type="entry name" value="1PFK/6PFK/LacC"/>
    <property type="match status" value="1"/>
</dbReference>
<comment type="similarity">
    <text evidence="7">Belongs to the carbohydrate kinase PfkB family. LacC subfamily.</text>
</comment>
<dbReference type="InterPro" id="IPR002173">
    <property type="entry name" value="Carboh/pur_kinase_PfkB_CS"/>
</dbReference>
<dbReference type="Proteomes" id="UP000247978">
    <property type="component" value="Unassembled WGS sequence"/>
</dbReference>
<feature type="domain" description="Carbohydrate kinase PfkB" evidence="9">
    <location>
        <begin position="14"/>
        <end position="281"/>
    </location>
</feature>
<dbReference type="GO" id="GO:0005988">
    <property type="term" value="P:lactose metabolic process"/>
    <property type="evidence" value="ECO:0007669"/>
    <property type="project" value="UniProtKB-KW"/>
</dbReference>